<feature type="compositionally biased region" description="Low complexity" evidence="1">
    <location>
        <begin position="30"/>
        <end position="44"/>
    </location>
</feature>
<dbReference type="Pfam" id="PF13103">
    <property type="entry name" value="TonB_2"/>
    <property type="match status" value="1"/>
</dbReference>
<evidence type="ECO:0000256" key="1">
    <source>
        <dbReference type="SAM" id="MobiDB-lite"/>
    </source>
</evidence>
<proteinExistence type="predicted"/>
<feature type="region of interest" description="Disordered" evidence="1">
    <location>
        <begin position="1"/>
        <end position="73"/>
    </location>
</feature>
<feature type="non-terminal residue" evidence="2">
    <location>
        <position position="1"/>
    </location>
</feature>
<dbReference type="EMBL" id="JBHMQU010000011">
    <property type="protein sequence ID" value="MFC0811102.1"/>
    <property type="molecule type" value="Genomic_DNA"/>
</dbReference>
<evidence type="ECO:0000313" key="2">
    <source>
        <dbReference type="EMBL" id="MFC0811102.1"/>
    </source>
</evidence>
<accession>A0ABV6T1G2</accession>
<feature type="compositionally biased region" description="Low complexity" evidence="1">
    <location>
        <begin position="1"/>
        <end position="22"/>
    </location>
</feature>
<dbReference type="RefSeq" id="WP_394318302.1">
    <property type="nucleotide sequence ID" value="NZ_JBHMQU010000011.1"/>
</dbReference>
<gene>
    <name evidence="2" type="ORF">ACFHYO_03105</name>
</gene>
<comment type="caution">
    <text evidence="2">The sequence shown here is derived from an EMBL/GenBank/DDBJ whole genome shotgun (WGS) entry which is preliminary data.</text>
</comment>
<dbReference type="Proteomes" id="UP001589920">
    <property type="component" value="Unassembled WGS sequence"/>
</dbReference>
<name>A0ABV6T1G2_9RHOB</name>
<sequence>PAAEAARSPQAAAGATGQRTGAAGQGQEGQGQQAQGTGRASAGAMQSWQRTAGDKVRRHMARTPATGARGTVSAEVVVTVDPSGATRARLSRGSGDPGVDAALGRQAARMPRLGAPPDGRPFQATLPVTIRMR</sequence>
<dbReference type="Gene3D" id="3.30.1150.10">
    <property type="match status" value="1"/>
</dbReference>
<dbReference type="SUPFAM" id="SSF74653">
    <property type="entry name" value="TolA/TonB C-terminal domain"/>
    <property type="match status" value="1"/>
</dbReference>
<keyword evidence="3" id="KW-1185">Reference proteome</keyword>
<evidence type="ECO:0000313" key="3">
    <source>
        <dbReference type="Proteomes" id="UP001589920"/>
    </source>
</evidence>
<organism evidence="2 3">
    <name type="scientific">Paracoccus panacisoli</name>
    <dbReference type="NCBI Taxonomy" id="1510163"/>
    <lineage>
        <taxon>Bacteria</taxon>
        <taxon>Pseudomonadati</taxon>
        <taxon>Pseudomonadota</taxon>
        <taxon>Alphaproteobacteria</taxon>
        <taxon>Rhodobacterales</taxon>
        <taxon>Paracoccaceae</taxon>
        <taxon>Paracoccus</taxon>
    </lineage>
</organism>
<protein>
    <submittedName>
        <fullName evidence="2">TonB C-terminal domain-containing protein</fullName>
    </submittedName>
</protein>
<reference evidence="2 3" key="1">
    <citation type="submission" date="2024-09" db="EMBL/GenBank/DDBJ databases">
        <authorList>
            <person name="Sun Q."/>
            <person name="Mori K."/>
        </authorList>
    </citation>
    <scope>NUCLEOTIDE SEQUENCE [LARGE SCALE GENOMIC DNA]</scope>
    <source>
        <strain evidence="2 3">KCTC 42086</strain>
    </source>
</reference>
<feature type="region of interest" description="Disordered" evidence="1">
    <location>
        <begin position="109"/>
        <end position="133"/>
    </location>
</feature>